<protein>
    <submittedName>
        <fullName evidence="3">Chitobiase/beta-hexosaminidase C-terminal domain-containing protein</fullName>
    </submittedName>
</protein>
<organism evidence="3 4">
    <name type="scientific">Splendidivirga corallicola</name>
    <dbReference type="NCBI Taxonomy" id="3051826"/>
    <lineage>
        <taxon>Bacteria</taxon>
        <taxon>Pseudomonadati</taxon>
        <taxon>Bacteroidota</taxon>
        <taxon>Cytophagia</taxon>
        <taxon>Cytophagales</taxon>
        <taxon>Splendidivirgaceae</taxon>
        <taxon>Splendidivirga</taxon>
    </lineage>
</organism>
<dbReference type="InterPro" id="IPR031919">
    <property type="entry name" value="Fucosidase_C"/>
</dbReference>
<dbReference type="InterPro" id="IPR013780">
    <property type="entry name" value="Glyco_hydro_b"/>
</dbReference>
<sequence>MWDHYKEGEKIRYIANRNGDIYVASLEWPGSSFQCKYITPNKNSAIRLLGHNENLSWKVDHENGLTIQLPESLQQESNRPCMYAYVFKMQGVPASVATSPIISVRDKQNVETEIFSDEIEVELIPGQENTRILYSLDGSEPNESSQTYSEPIKINKTTVLKAITSKDGYINSPTAKIHLNKAAFNNINLSSMYNQKYSAGGTLGLLDGQHGSTKFTDGKWQGFEGVDFEAVIDMGQKKDIKIIKTGFLQDLGPWIFPPILIEFAVSDDGKNYETVASFQQETPKEQSSAKRLAYEKKLSDQRARYVKVFAKNIGTCPPWHSGSGGKAWLFVDEISIN</sequence>
<name>A0ABT8KQJ1_9BACT</name>
<feature type="domain" description="Alpha-L-fucosidase C-terminal" evidence="2">
    <location>
        <begin position="9"/>
        <end position="90"/>
    </location>
</feature>
<feature type="domain" description="GH29D-like beta-sandwich" evidence="1">
    <location>
        <begin position="115"/>
        <end position="174"/>
    </location>
</feature>
<dbReference type="InterPro" id="IPR059177">
    <property type="entry name" value="GH29D-like_dom"/>
</dbReference>
<reference evidence="3" key="1">
    <citation type="submission" date="2023-06" db="EMBL/GenBank/DDBJ databases">
        <title>Genomic of Parafulvivirga corallium.</title>
        <authorList>
            <person name="Wang G."/>
        </authorList>
    </citation>
    <scope>NUCLEOTIDE SEQUENCE</scope>
    <source>
        <strain evidence="3">BMA10</strain>
    </source>
</reference>
<evidence type="ECO:0000259" key="2">
    <source>
        <dbReference type="Pfam" id="PF16757"/>
    </source>
</evidence>
<keyword evidence="4" id="KW-1185">Reference proteome</keyword>
<dbReference type="EMBL" id="JAUJEA010000006">
    <property type="protein sequence ID" value="MDN5203020.1"/>
    <property type="molecule type" value="Genomic_DNA"/>
</dbReference>
<gene>
    <name evidence="3" type="ORF">QQ008_16640</name>
</gene>
<dbReference type="SUPFAM" id="SSF49785">
    <property type="entry name" value="Galactose-binding domain-like"/>
    <property type="match status" value="1"/>
</dbReference>
<dbReference type="Pfam" id="PF13290">
    <property type="entry name" value="CHB_HEX_C_1"/>
    <property type="match status" value="1"/>
</dbReference>
<dbReference type="Pfam" id="PF16757">
    <property type="entry name" value="Fucosidase_C"/>
    <property type="match status" value="1"/>
</dbReference>
<dbReference type="Gene3D" id="2.60.120.260">
    <property type="entry name" value="Galactose-binding domain-like"/>
    <property type="match status" value="1"/>
</dbReference>
<evidence type="ECO:0000313" key="4">
    <source>
        <dbReference type="Proteomes" id="UP001172082"/>
    </source>
</evidence>
<proteinExistence type="predicted"/>
<evidence type="ECO:0000313" key="3">
    <source>
        <dbReference type="EMBL" id="MDN5203020.1"/>
    </source>
</evidence>
<dbReference type="Proteomes" id="UP001172082">
    <property type="component" value="Unassembled WGS sequence"/>
</dbReference>
<dbReference type="InterPro" id="IPR008979">
    <property type="entry name" value="Galactose-bd-like_sf"/>
</dbReference>
<evidence type="ECO:0000259" key="1">
    <source>
        <dbReference type="Pfam" id="PF13290"/>
    </source>
</evidence>
<accession>A0ABT8KQJ1</accession>
<comment type="caution">
    <text evidence="3">The sequence shown here is derived from an EMBL/GenBank/DDBJ whole genome shotgun (WGS) entry which is preliminary data.</text>
</comment>
<dbReference type="Gene3D" id="2.60.40.1180">
    <property type="entry name" value="Golgi alpha-mannosidase II"/>
    <property type="match status" value="1"/>
</dbReference>